<dbReference type="GO" id="GO:0006260">
    <property type="term" value="P:DNA replication"/>
    <property type="evidence" value="ECO:0007669"/>
    <property type="project" value="UniProtKB-KW"/>
</dbReference>
<dbReference type="InterPro" id="IPR012340">
    <property type="entry name" value="NA-bd_OB-fold"/>
</dbReference>
<dbReference type="SUPFAM" id="SSF50249">
    <property type="entry name" value="Nucleic acid-binding proteins"/>
    <property type="match status" value="1"/>
</dbReference>
<dbReference type="GO" id="GO:0005662">
    <property type="term" value="C:DNA replication factor A complex"/>
    <property type="evidence" value="ECO:0007669"/>
    <property type="project" value="TreeGrafter"/>
</dbReference>
<dbReference type="PIRSF" id="PIRSF036949">
    <property type="entry name" value="RPA32"/>
    <property type="match status" value="1"/>
</dbReference>
<dbReference type="PANTHER" id="PTHR13989:SF16">
    <property type="entry name" value="REPLICATION PROTEIN A2"/>
    <property type="match status" value="1"/>
</dbReference>
<dbReference type="InterPro" id="IPR036390">
    <property type="entry name" value="WH_DNA-bd_sf"/>
</dbReference>
<dbReference type="InterPro" id="IPR036388">
    <property type="entry name" value="WH-like_DNA-bd_sf"/>
</dbReference>
<dbReference type="GO" id="GO:0000781">
    <property type="term" value="C:chromosome, telomeric region"/>
    <property type="evidence" value="ECO:0007669"/>
    <property type="project" value="TreeGrafter"/>
</dbReference>
<evidence type="ECO:0000256" key="1">
    <source>
        <dbReference type="ARBA" id="ARBA00004123"/>
    </source>
</evidence>
<evidence type="ECO:0000256" key="3">
    <source>
        <dbReference type="ARBA" id="ARBA00022705"/>
    </source>
</evidence>
<feature type="domain" description="Replication protein A C-terminal" evidence="7">
    <location>
        <begin position="179"/>
        <end position="278"/>
    </location>
</feature>
<keyword evidence="9" id="KW-1185">Reference proteome</keyword>
<name>A0AAE1GJP3_PETCI</name>
<evidence type="ECO:0000256" key="6">
    <source>
        <dbReference type="SAM" id="MobiDB-lite"/>
    </source>
</evidence>
<dbReference type="InterPro" id="IPR014646">
    <property type="entry name" value="Rfa2/RPA32"/>
</dbReference>
<reference evidence="8" key="1">
    <citation type="submission" date="2023-10" db="EMBL/GenBank/DDBJ databases">
        <title>Genome assemblies of two species of porcelain crab, Petrolisthes cinctipes and Petrolisthes manimaculis (Anomura: Porcellanidae).</title>
        <authorList>
            <person name="Angst P."/>
        </authorList>
    </citation>
    <scope>NUCLEOTIDE SEQUENCE</scope>
    <source>
        <strain evidence="8">PB745_01</strain>
        <tissue evidence="8">Gill</tissue>
    </source>
</reference>
<protein>
    <recommendedName>
        <fullName evidence="7">Replication protein A C-terminal domain-containing protein</fullName>
    </recommendedName>
</protein>
<dbReference type="Gene3D" id="1.10.10.10">
    <property type="entry name" value="Winged helix-like DNA-binding domain superfamily/Winged helix DNA-binding domain"/>
    <property type="match status" value="1"/>
</dbReference>
<dbReference type="Pfam" id="PF08784">
    <property type="entry name" value="RPA_C"/>
    <property type="match status" value="1"/>
</dbReference>
<evidence type="ECO:0000259" key="7">
    <source>
        <dbReference type="Pfam" id="PF08784"/>
    </source>
</evidence>
<dbReference type="AlphaFoldDB" id="A0AAE1GJP3"/>
<dbReference type="SUPFAM" id="SSF46785">
    <property type="entry name" value="Winged helix' DNA-binding domain"/>
    <property type="match status" value="1"/>
</dbReference>
<dbReference type="Proteomes" id="UP001286313">
    <property type="component" value="Unassembled WGS sequence"/>
</dbReference>
<sequence>MWNSNGDGYGGGFGGQSEGGFMTGDSQFDSPASKEQARGRKVQNLVPMTLRSIQECGDEGLQVTGTEVHMAVVVGLIRAVDVTSTKVTYTLDDTTAVMDVVQWIESDNGPEDGGRSNLMEMTYCRAAGTMRTHQGKRHLMAFQITPVTDLNVVTNHVLSVIHAGLKLQQIQTLQQSSGIGGPATSSTMPNSLVGAGGLGGSMGLGGGSGYSGGGGGMQGLSSQQNMVYQVIHQCPDEAGVSRNAIHGNLTGKISQKQIDEVLDFLSSEGHIYTTIDDDHFKSTDG</sequence>
<dbReference type="InterPro" id="IPR040260">
    <property type="entry name" value="RFA2-like"/>
</dbReference>
<dbReference type="GO" id="GO:0035861">
    <property type="term" value="C:site of double-strand break"/>
    <property type="evidence" value="ECO:0007669"/>
    <property type="project" value="TreeGrafter"/>
</dbReference>
<evidence type="ECO:0000313" key="9">
    <source>
        <dbReference type="Proteomes" id="UP001286313"/>
    </source>
</evidence>
<accession>A0AAE1GJP3</accession>
<proteinExistence type="inferred from homology"/>
<dbReference type="PANTHER" id="PTHR13989">
    <property type="entry name" value="REPLICATION PROTEIN A-RELATED"/>
    <property type="match status" value="1"/>
</dbReference>
<comment type="subcellular location">
    <subcellularLocation>
        <location evidence="1">Nucleus</location>
    </subcellularLocation>
</comment>
<evidence type="ECO:0000256" key="5">
    <source>
        <dbReference type="ARBA" id="ARBA00023242"/>
    </source>
</evidence>
<dbReference type="CDD" id="cd04478">
    <property type="entry name" value="RPA2_DBD_D"/>
    <property type="match status" value="1"/>
</dbReference>
<dbReference type="Gene3D" id="2.40.50.140">
    <property type="entry name" value="Nucleic acid-binding proteins"/>
    <property type="match status" value="1"/>
</dbReference>
<feature type="region of interest" description="Disordered" evidence="6">
    <location>
        <begin position="1"/>
        <end position="41"/>
    </location>
</feature>
<keyword evidence="4" id="KW-0238">DNA-binding</keyword>
<dbReference type="GO" id="GO:0006289">
    <property type="term" value="P:nucleotide-excision repair"/>
    <property type="evidence" value="ECO:0007669"/>
    <property type="project" value="TreeGrafter"/>
</dbReference>
<evidence type="ECO:0000256" key="4">
    <source>
        <dbReference type="ARBA" id="ARBA00023125"/>
    </source>
</evidence>
<dbReference type="GO" id="GO:0003697">
    <property type="term" value="F:single-stranded DNA binding"/>
    <property type="evidence" value="ECO:0007669"/>
    <property type="project" value="TreeGrafter"/>
</dbReference>
<dbReference type="InterPro" id="IPR014892">
    <property type="entry name" value="RPA_C"/>
</dbReference>
<dbReference type="FunFam" id="1.10.10.10:FF:000168">
    <property type="entry name" value="Replication protein A 32 kDa subunit"/>
    <property type="match status" value="1"/>
</dbReference>
<evidence type="ECO:0000313" key="8">
    <source>
        <dbReference type="EMBL" id="KAK3893116.1"/>
    </source>
</evidence>
<comment type="similarity">
    <text evidence="2">Belongs to the replication factor A protein 2 family.</text>
</comment>
<evidence type="ECO:0000256" key="2">
    <source>
        <dbReference type="ARBA" id="ARBA00007815"/>
    </source>
</evidence>
<feature type="compositionally biased region" description="Gly residues" evidence="6">
    <location>
        <begin position="7"/>
        <end position="22"/>
    </location>
</feature>
<dbReference type="EMBL" id="JAWQEG010000228">
    <property type="protein sequence ID" value="KAK3893116.1"/>
    <property type="molecule type" value="Genomic_DNA"/>
</dbReference>
<comment type="caution">
    <text evidence="8">The sequence shown here is derived from an EMBL/GenBank/DDBJ whole genome shotgun (WGS) entry which is preliminary data.</text>
</comment>
<keyword evidence="3" id="KW-0235">DNA replication</keyword>
<organism evidence="8 9">
    <name type="scientific">Petrolisthes cinctipes</name>
    <name type="common">Flat porcelain crab</name>
    <dbReference type="NCBI Taxonomy" id="88211"/>
    <lineage>
        <taxon>Eukaryota</taxon>
        <taxon>Metazoa</taxon>
        <taxon>Ecdysozoa</taxon>
        <taxon>Arthropoda</taxon>
        <taxon>Crustacea</taxon>
        <taxon>Multicrustacea</taxon>
        <taxon>Malacostraca</taxon>
        <taxon>Eumalacostraca</taxon>
        <taxon>Eucarida</taxon>
        <taxon>Decapoda</taxon>
        <taxon>Pleocyemata</taxon>
        <taxon>Anomura</taxon>
        <taxon>Galatheoidea</taxon>
        <taxon>Porcellanidae</taxon>
        <taxon>Petrolisthes</taxon>
    </lineage>
</organism>
<gene>
    <name evidence="8" type="ORF">Pcinc_003052</name>
</gene>
<dbReference type="GO" id="GO:0000724">
    <property type="term" value="P:double-strand break repair via homologous recombination"/>
    <property type="evidence" value="ECO:0007669"/>
    <property type="project" value="TreeGrafter"/>
</dbReference>
<keyword evidence="5" id="KW-0539">Nucleus</keyword>